<feature type="signal peptide" evidence="1">
    <location>
        <begin position="1"/>
        <end position="25"/>
    </location>
</feature>
<evidence type="ECO:0000256" key="1">
    <source>
        <dbReference type="SAM" id="SignalP"/>
    </source>
</evidence>
<sequence length="83" mass="9200">MLRLHSARFAACLLPLALVACGDNASSDDPRTQPPLVRSASVELAHDTSRTYTGVVVARTQSDLGFRVQGKILERFVDYWPER</sequence>
<evidence type="ECO:0000313" key="3">
    <source>
        <dbReference type="Proteomes" id="UP000254863"/>
    </source>
</evidence>
<comment type="caution">
    <text evidence="2">The sequence shown here is derived from an EMBL/GenBank/DDBJ whole genome shotgun (WGS) entry which is preliminary data.</text>
</comment>
<dbReference type="AlphaFoldDB" id="A0A7H4N267"/>
<gene>
    <name evidence="2" type="ORF">NCTC11685_01344</name>
</gene>
<accession>A0A7H4N267</accession>
<name>A0A7H4N267_9ENTR</name>
<keyword evidence="1" id="KW-0732">Signal</keyword>
<reference evidence="2 3" key="1">
    <citation type="submission" date="2018-06" db="EMBL/GenBank/DDBJ databases">
        <authorList>
            <consortium name="Pathogen Informatics"/>
            <person name="Doyle S."/>
        </authorList>
    </citation>
    <scope>NUCLEOTIDE SEQUENCE [LARGE SCALE GENOMIC DNA]</scope>
    <source>
        <strain evidence="2 3">NCTC11685</strain>
    </source>
</reference>
<protein>
    <submittedName>
        <fullName evidence="2">Co/Zn/Cd efflux system membrane fusion protein</fullName>
    </submittedName>
</protein>
<proteinExistence type="predicted"/>
<dbReference type="PROSITE" id="PS51257">
    <property type="entry name" value="PROKAR_LIPOPROTEIN"/>
    <property type="match status" value="1"/>
</dbReference>
<evidence type="ECO:0000313" key="2">
    <source>
        <dbReference type="EMBL" id="STV75098.1"/>
    </source>
</evidence>
<dbReference type="EMBL" id="UGMS01000001">
    <property type="protein sequence ID" value="STV75098.1"/>
    <property type="molecule type" value="Genomic_DNA"/>
</dbReference>
<feature type="chain" id="PRO_5028837222" evidence="1">
    <location>
        <begin position="26"/>
        <end position="83"/>
    </location>
</feature>
<dbReference type="Proteomes" id="UP000254863">
    <property type="component" value="Unassembled WGS sequence"/>
</dbReference>
<organism evidence="2 3">
    <name type="scientific">Klebsiella michiganensis</name>
    <dbReference type="NCBI Taxonomy" id="1134687"/>
    <lineage>
        <taxon>Bacteria</taxon>
        <taxon>Pseudomonadati</taxon>
        <taxon>Pseudomonadota</taxon>
        <taxon>Gammaproteobacteria</taxon>
        <taxon>Enterobacterales</taxon>
        <taxon>Enterobacteriaceae</taxon>
        <taxon>Klebsiella/Raoultella group</taxon>
        <taxon>Klebsiella</taxon>
    </lineage>
</organism>